<comment type="pathway">
    <text evidence="2">Lipid metabolism; malonyl-CoA biosynthesis; malonyl-CoA from acetyl-CoA: step 1/1.</text>
</comment>
<feature type="domain" description="ATP-grasp" evidence="11">
    <location>
        <begin position="120"/>
        <end position="311"/>
    </location>
</feature>
<dbReference type="InterPro" id="IPR016185">
    <property type="entry name" value="PreATP-grasp_dom_sf"/>
</dbReference>
<comment type="cofactor">
    <cofactor evidence="1">
        <name>biotin</name>
        <dbReference type="ChEBI" id="CHEBI:57586"/>
    </cofactor>
</comment>
<evidence type="ECO:0000259" key="13">
    <source>
        <dbReference type="PROSITE" id="PS50980"/>
    </source>
</evidence>
<dbReference type="PROSITE" id="PS00867">
    <property type="entry name" value="CPSASE_2"/>
    <property type="match status" value="1"/>
</dbReference>
<dbReference type="InterPro" id="IPR011764">
    <property type="entry name" value="Biotin_carboxylation_dom"/>
</dbReference>
<dbReference type="CDD" id="cd06850">
    <property type="entry name" value="biotinyl_domain"/>
    <property type="match status" value="1"/>
</dbReference>
<keyword evidence="5 9" id="KW-0547">Nucleotide-binding</keyword>
<evidence type="ECO:0000259" key="14">
    <source>
        <dbReference type="PROSITE" id="PS50989"/>
    </source>
</evidence>
<dbReference type="InterPro" id="IPR011762">
    <property type="entry name" value="COA_CT_N"/>
</dbReference>
<dbReference type="Pfam" id="PF00364">
    <property type="entry name" value="Biotin_lipoyl"/>
    <property type="match status" value="1"/>
</dbReference>
<proteinExistence type="predicted"/>
<feature type="domain" description="Lipoyl-binding" evidence="10">
    <location>
        <begin position="451"/>
        <end position="526"/>
    </location>
</feature>
<dbReference type="PROSITE" id="PS50989">
    <property type="entry name" value="COA_CT_CTER"/>
    <property type="match status" value="1"/>
</dbReference>
<dbReference type="InterPro" id="IPR011054">
    <property type="entry name" value="Rudment_hybrid_motif"/>
</dbReference>
<dbReference type="SUPFAM" id="SSF51246">
    <property type="entry name" value="Rudiment single hybrid motif"/>
    <property type="match status" value="1"/>
</dbReference>
<evidence type="ECO:0000256" key="7">
    <source>
        <dbReference type="ARBA" id="ARBA00023267"/>
    </source>
</evidence>
<dbReference type="SUPFAM" id="SSF51230">
    <property type="entry name" value="Single hybrid motif"/>
    <property type="match status" value="1"/>
</dbReference>
<dbReference type="InterPro" id="IPR051602">
    <property type="entry name" value="ACC_Biotin_Carboxylase"/>
</dbReference>
<evidence type="ECO:0000313" key="16">
    <source>
        <dbReference type="Proteomes" id="UP001057520"/>
    </source>
</evidence>
<dbReference type="PROSITE" id="PS00188">
    <property type="entry name" value="BIOTIN"/>
    <property type="match status" value="1"/>
</dbReference>
<feature type="domain" description="Biotin carboxylation" evidence="12">
    <location>
        <begin position="2"/>
        <end position="437"/>
    </location>
</feature>
<evidence type="ECO:0000313" key="15">
    <source>
        <dbReference type="EMBL" id="USQ96906.1"/>
    </source>
</evidence>
<dbReference type="Gene3D" id="3.40.50.20">
    <property type="match status" value="1"/>
</dbReference>
<dbReference type="Gene3D" id="3.90.226.10">
    <property type="entry name" value="2-enoyl-CoA Hydratase, Chain A, domain 1"/>
    <property type="match status" value="2"/>
</dbReference>
<organism evidence="15 16">
    <name type="scientific">Caulobacter segnis</name>
    <dbReference type="NCBI Taxonomy" id="88688"/>
    <lineage>
        <taxon>Bacteria</taxon>
        <taxon>Pseudomonadati</taxon>
        <taxon>Pseudomonadota</taxon>
        <taxon>Alphaproteobacteria</taxon>
        <taxon>Caulobacterales</taxon>
        <taxon>Caulobacteraceae</taxon>
        <taxon>Caulobacter</taxon>
    </lineage>
</organism>
<dbReference type="EC" id="6.4.1.2" evidence="3"/>
<dbReference type="InterPro" id="IPR000089">
    <property type="entry name" value="Biotin_lipoyl"/>
</dbReference>
<keyword evidence="6 9" id="KW-0067">ATP-binding</keyword>
<evidence type="ECO:0000259" key="11">
    <source>
        <dbReference type="PROSITE" id="PS50975"/>
    </source>
</evidence>
<dbReference type="PROSITE" id="PS50975">
    <property type="entry name" value="ATP_GRASP"/>
    <property type="match status" value="1"/>
</dbReference>
<gene>
    <name evidence="15" type="ORF">MZV50_04880</name>
</gene>
<dbReference type="SMART" id="SM00878">
    <property type="entry name" value="Biotin_carb_C"/>
    <property type="match status" value="1"/>
</dbReference>
<dbReference type="SUPFAM" id="SSF52440">
    <property type="entry name" value="PreATP-grasp domain"/>
    <property type="match status" value="1"/>
</dbReference>
<keyword evidence="7" id="KW-0092">Biotin</keyword>
<dbReference type="SUPFAM" id="SSF52096">
    <property type="entry name" value="ClpP/crotonase"/>
    <property type="match status" value="2"/>
</dbReference>
<dbReference type="SUPFAM" id="SSF56059">
    <property type="entry name" value="Glutathione synthetase ATP-binding domain-like"/>
    <property type="match status" value="1"/>
</dbReference>
<evidence type="ECO:0000259" key="12">
    <source>
        <dbReference type="PROSITE" id="PS50979"/>
    </source>
</evidence>
<dbReference type="Pfam" id="PF01039">
    <property type="entry name" value="Carboxyl_trans"/>
    <property type="match status" value="1"/>
</dbReference>
<dbReference type="Gene3D" id="3.30.1490.20">
    <property type="entry name" value="ATP-grasp fold, A domain"/>
    <property type="match status" value="1"/>
</dbReference>
<sequence length="1060" mass="110531">MSLTRVLIANRGEIAIRIARAAAEAGIHSVAIHATDDAGSPHVAAADHAVALPGAGARAYLDIDAVIAAARAEGCDALHPGYGFLSENPALARTCAAAGIVFVGPAPEHLETFGDKASARALAAERGLPLIPGTGAISPEGARAFQAEHGAIMLKARAGGGGRGLRAVLDPGELDAAFSACEREALAAFGDGGLYAEKRIERARHVEVQVAGDGTRVLALGDRDCSLQRRNQKLVEIAPAALPDRLRAHLWTYAETLCAGYRGLATVEFLVDADGGDAFFLEVNPRLQVEHTVTEEVTGLDLVRLQFDLAAGKPLDLEAPATFGVAIQARINAETLTAEGQVKPSSGTIGAWSPPGGPGVRVDAGVTVGTSVGAAYDSLLAKVIARGRTYEEASARLDRALAELAIAGVATTAPLVRAILAAAPETPTTRFIEDHAAELVAELPADGIQAFETLDGSAVVAAPLAATVGSIAVGEGDLVRPGQALAVLEAMKMEHLVHAATGGRVLRIAAQPGATVAEGQPLVFLEPMDVAGGETVERREEDLDAIRPDLAEVIARHRHTLDEARPDAVAKRRKTGHRTARENIDDLVDPGSFLEYGALAIAAQKRRRSVEDLIANTPADGLITGIGTVNGALFPPDKARTAALAYDFTVLAGTQGAMNHRKSDRLMSVIAEQRLPVVWFAEGGGGRPGDTDTTAVAGLDVPTFRSFAQLSGVVPKIAIVAGRCFAGNAAIAGLSEIIIATRDSNLGMGGPAMIEGGGLGVFRPEQIGPSAHQWKNGVIDILADDEAHATRLAKQALSYFQGALSTWTAPDQRRLRNATPENRLRVYDVRALITGLVDEGAFLELRGGFAAGMVTGLIRLEGRPMGLIANDPRHLGGAIDCEGAEKAARFLQLCDAFALPVLSLCDTPGFMVGPGSEDAAAVRRVSRQFIAGAKLRSPLFTVVTRKGYGLGAQAMAGGSFHAPAFIAAWPTGEFGGMGLEGAVKLGYRKELEAETDPVTQKALYDQLVARLYAAGKATSMAAALEIDAVIDPADTRRWVIGGLDAAAGLSRPWQARVDSF</sequence>
<dbReference type="PROSITE" id="PS50980">
    <property type="entry name" value="COA_CT_NTER"/>
    <property type="match status" value="1"/>
</dbReference>
<protein>
    <recommendedName>
        <fullName evidence="3">acetyl-CoA carboxylase</fullName>
        <ecNumber evidence="3">6.4.1.2</ecNumber>
    </recommendedName>
</protein>
<evidence type="ECO:0000256" key="9">
    <source>
        <dbReference type="PROSITE-ProRule" id="PRU00409"/>
    </source>
</evidence>
<dbReference type="InterPro" id="IPR001882">
    <property type="entry name" value="Biotin_BS"/>
</dbReference>
<dbReference type="InterPro" id="IPR005481">
    <property type="entry name" value="BC-like_N"/>
</dbReference>
<feature type="domain" description="CoA carboxyltransferase N-terminal" evidence="13">
    <location>
        <begin position="547"/>
        <end position="812"/>
    </location>
</feature>
<feature type="domain" description="CoA carboxyltransferase C-terminal" evidence="14">
    <location>
        <begin position="806"/>
        <end position="1060"/>
    </location>
</feature>
<dbReference type="PROSITE" id="PS50979">
    <property type="entry name" value="BC"/>
    <property type="match status" value="1"/>
</dbReference>
<dbReference type="PROSITE" id="PS50968">
    <property type="entry name" value="BIOTINYL_LIPOYL"/>
    <property type="match status" value="1"/>
</dbReference>
<dbReference type="InterPro" id="IPR005482">
    <property type="entry name" value="Biotin_COase_C"/>
</dbReference>
<evidence type="ECO:0000256" key="1">
    <source>
        <dbReference type="ARBA" id="ARBA00001953"/>
    </source>
</evidence>
<evidence type="ECO:0000256" key="6">
    <source>
        <dbReference type="ARBA" id="ARBA00022840"/>
    </source>
</evidence>
<dbReference type="InterPro" id="IPR034733">
    <property type="entry name" value="AcCoA_carboxyl_beta"/>
</dbReference>
<dbReference type="InterPro" id="IPR011761">
    <property type="entry name" value="ATP-grasp"/>
</dbReference>
<dbReference type="InterPro" id="IPR013815">
    <property type="entry name" value="ATP_grasp_subdomain_1"/>
</dbReference>
<evidence type="ECO:0000256" key="5">
    <source>
        <dbReference type="ARBA" id="ARBA00022741"/>
    </source>
</evidence>
<dbReference type="EMBL" id="CP096040">
    <property type="protein sequence ID" value="USQ96906.1"/>
    <property type="molecule type" value="Genomic_DNA"/>
</dbReference>
<dbReference type="Gene3D" id="3.30.470.20">
    <property type="entry name" value="ATP-grasp fold, B domain"/>
    <property type="match status" value="1"/>
</dbReference>
<keyword evidence="4" id="KW-0436">Ligase</keyword>
<dbReference type="PANTHER" id="PTHR48095:SF5">
    <property type="entry name" value="BLL7292 PROTEIN"/>
    <property type="match status" value="1"/>
</dbReference>
<accession>A0ABY4ZYA8</accession>
<dbReference type="PANTHER" id="PTHR48095">
    <property type="entry name" value="PYRUVATE CARBOXYLASE SUBUNIT A"/>
    <property type="match status" value="1"/>
</dbReference>
<dbReference type="InterPro" id="IPR029045">
    <property type="entry name" value="ClpP/crotonase-like_dom_sf"/>
</dbReference>
<dbReference type="Pfam" id="PF00289">
    <property type="entry name" value="Biotin_carb_N"/>
    <property type="match status" value="1"/>
</dbReference>
<evidence type="ECO:0000259" key="10">
    <source>
        <dbReference type="PROSITE" id="PS50968"/>
    </source>
</evidence>
<name>A0ABY4ZYA8_9CAUL</name>
<evidence type="ECO:0000256" key="8">
    <source>
        <dbReference type="ARBA" id="ARBA00023268"/>
    </source>
</evidence>
<evidence type="ECO:0000256" key="4">
    <source>
        <dbReference type="ARBA" id="ARBA00022598"/>
    </source>
</evidence>
<dbReference type="InterPro" id="IPR011053">
    <property type="entry name" value="Single_hybrid_motif"/>
</dbReference>
<dbReference type="InterPro" id="IPR005479">
    <property type="entry name" value="CPAse_ATP-bd"/>
</dbReference>
<dbReference type="InterPro" id="IPR011763">
    <property type="entry name" value="COA_CT_C"/>
</dbReference>
<dbReference type="Proteomes" id="UP001057520">
    <property type="component" value="Chromosome"/>
</dbReference>
<reference evidence="15 16" key="1">
    <citation type="submission" date="2022-04" db="EMBL/GenBank/DDBJ databases">
        <title>Genome sequence of soybean root-associated Caulobacter segnis RL271.</title>
        <authorList>
            <person name="Longley R."/>
            <person name="Bonito G."/>
            <person name="Trigodet F."/>
            <person name="Crosson S."/>
            <person name="Fiebig A."/>
        </authorList>
    </citation>
    <scope>NUCLEOTIDE SEQUENCE [LARGE SCALE GENOMIC DNA]</scope>
    <source>
        <strain evidence="15 16">RL271</strain>
    </source>
</reference>
<evidence type="ECO:0000256" key="3">
    <source>
        <dbReference type="ARBA" id="ARBA00013058"/>
    </source>
</evidence>
<dbReference type="Pfam" id="PF02786">
    <property type="entry name" value="CPSase_L_D2"/>
    <property type="match status" value="1"/>
</dbReference>
<keyword evidence="16" id="KW-1185">Reference proteome</keyword>
<keyword evidence="8" id="KW-0511">Multifunctional enzyme</keyword>
<dbReference type="Gene3D" id="2.40.50.100">
    <property type="match status" value="1"/>
</dbReference>
<dbReference type="Pfam" id="PF02785">
    <property type="entry name" value="Biotin_carb_C"/>
    <property type="match status" value="1"/>
</dbReference>
<evidence type="ECO:0000256" key="2">
    <source>
        <dbReference type="ARBA" id="ARBA00004956"/>
    </source>
</evidence>